<sequence length="379" mass="44292">MSSKTNNIEEIEKKLKNGIFNLIQERNDFLLPQVLDFVQVKEWMNIQPEYQRRRVWDIKRKSQFIESLLMNVPIPPIFLLEWEYGRYEVMDGQQRLDAIISFYSNEFKLTGMKYWTELNGLSYNQFLPLVRRALDRRRISATTIMTESVVDDDDKLDLRRLVFERLNTGGMKLNSQEIRNCIYSGQFNDLIVDLSGNEIFTKAWNIPSHSDNISEGKITDKLSNNTLFRRMGDCEIVLRFYALFESKHLKGSLKTMMDGAMNRRLDITDDEIKVLRESFINSLELANEVFGEKMFQITDSTTGKSTQSINFYDAISVIFHDLRSKSAEILEKKEEIFELVQNLIAVPENYENLVNRRGSSTEISVMKAFFKNAIINLLD</sequence>
<dbReference type="RefSeq" id="WP_111062298.1">
    <property type="nucleotide sequence ID" value="NZ_JBHUCU010000002.1"/>
</dbReference>
<evidence type="ECO:0000313" key="3">
    <source>
        <dbReference type="Proteomes" id="UP000249248"/>
    </source>
</evidence>
<dbReference type="InterPro" id="IPR004919">
    <property type="entry name" value="GmrSD_N"/>
</dbReference>
<dbReference type="OrthoDB" id="9764212at2"/>
<accession>A0A2W1NF84</accession>
<dbReference type="PANTHER" id="PTHR39639:SF1">
    <property type="entry name" value="DUF262 DOMAIN-CONTAINING PROTEIN"/>
    <property type="match status" value="1"/>
</dbReference>
<evidence type="ECO:0000259" key="1">
    <source>
        <dbReference type="Pfam" id="PF03235"/>
    </source>
</evidence>
<comment type="caution">
    <text evidence="2">The sequence shown here is derived from an EMBL/GenBank/DDBJ whole genome shotgun (WGS) entry which is preliminary data.</text>
</comment>
<organism evidence="2 3">
    <name type="scientific">Putridiphycobacter roseus</name>
    <dbReference type="NCBI Taxonomy" id="2219161"/>
    <lineage>
        <taxon>Bacteria</taxon>
        <taxon>Pseudomonadati</taxon>
        <taxon>Bacteroidota</taxon>
        <taxon>Flavobacteriia</taxon>
        <taxon>Flavobacteriales</taxon>
        <taxon>Crocinitomicaceae</taxon>
        <taxon>Putridiphycobacter</taxon>
    </lineage>
</organism>
<dbReference type="EMBL" id="QKSB01000002">
    <property type="protein sequence ID" value="PZE18145.1"/>
    <property type="molecule type" value="Genomic_DNA"/>
</dbReference>
<evidence type="ECO:0000313" key="2">
    <source>
        <dbReference type="EMBL" id="PZE18145.1"/>
    </source>
</evidence>
<gene>
    <name evidence="2" type="ORF">DNU06_05880</name>
</gene>
<feature type="domain" description="GmrSD restriction endonucleases N-terminal" evidence="1">
    <location>
        <begin position="46"/>
        <end position="183"/>
    </location>
</feature>
<reference evidence="2 3" key="1">
    <citation type="submission" date="2018-06" db="EMBL/GenBank/DDBJ databases">
        <title>The draft genome sequence of Crocinitomix sp. SM1701.</title>
        <authorList>
            <person name="Zhang X."/>
        </authorList>
    </citation>
    <scope>NUCLEOTIDE SEQUENCE [LARGE SCALE GENOMIC DNA]</scope>
    <source>
        <strain evidence="2 3">SM1701</strain>
    </source>
</reference>
<dbReference type="Proteomes" id="UP000249248">
    <property type="component" value="Unassembled WGS sequence"/>
</dbReference>
<name>A0A2W1NF84_9FLAO</name>
<proteinExistence type="predicted"/>
<protein>
    <recommendedName>
        <fullName evidence="1">GmrSD restriction endonucleases N-terminal domain-containing protein</fullName>
    </recommendedName>
</protein>
<dbReference type="Pfam" id="PF03235">
    <property type="entry name" value="GmrSD_N"/>
    <property type="match status" value="1"/>
</dbReference>
<dbReference type="PANTHER" id="PTHR39639">
    <property type="entry name" value="CHROMOSOME 16, WHOLE GENOME SHOTGUN SEQUENCE"/>
    <property type="match status" value="1"/>
</dbReference>
<dbReference type="AlphaFoldDB" id="A0A2W1NF84"/>
<keyword evidence="3" id="KW-1185">Reference proteome</keyword>